<comment type="function">
    <text evidence="4">Catalyzes the ATP-dependent conversion of 5-aminoimidazole ribonucleotide (AIR) and HCO(3)(-) to N5-carboxyaminoimidazole ribonucleotide (N5-CAIR).</text>
</comment>
<dbReference type="InterPro" id="IPR011761">
    <property type="entry name" value="ATP-grasp"/>
</dbReference>
<comment type="function">
    <text evidence="5">Catalyzes the ATP-dependent conversion of 5-aminoimidazole ribonucleotide (AIR) and HCO(3)- to N5-carboxyaminoimidazole ribonucleotide (N5-CAIR).</text>
</comment>
<dbReference type="Gene3D" id="3.40.50.20">
    <property type="match status" value="1"/>
</dbReference>
<dbReference type="OrthoDB" id="9804625at2"/>
<dbReference type="InterPro" id="IPR016185">
    <property type="entry name" value="PreATP-grasp_dom_sf"/>
</dbReference>
<sequence length="379" mass="42593">MSLTKPTDFTIGILGGGQLAKMTAIEARKLGLNVVCLDPHENAPASMVSYHIVGSVNDKEKLHKLNALSNVITYEIEHINTDILKEALPQDKVFPSIQVLETLQDKYKQRTFFQKFNIPMPKFKEVKSLQDLKDCIPCVQKAKVGGYDGRGVVVLKKEEDLEKAIKEPSYIEEMVEIEKELAVIVVRNLNKDVKVYPVVEMVFNPDGNLLDYLISPADIDEFTSKEAQDIAITAVESLNGVGVFGVELFLDKKGRVLLNEVAPRTHNSGHYTIEACETSQFEQLVRVLTNLPLGSTYQYLQASTVNLLGEFGYKGKPIYENLDKVLSIDGVYVHIYGKRETFPLRKMGHITILDSNRERLLEKTVKVKNLIKVKGEVKI</sequence>
<reference evidence="7 8" key="1">
    <citation type="journal article" date="2009" name="J. Bacteriol.">
        <title>Complete and draft genome sequences of six members of the Aquificales.</title>
        <authorList>
            <person name="Reysenbach A.L."/>
            <person name="Hamamura N."/>
            <person name="Podar M."/>
            <person name="Griffiths E."/>
            <person name="Ferreira S."/>
            <person name="Hochstein R."/>
            <person name="Heidelberg J."/>
            <person name="Johnson J."/>
            <person name="Mead D."/>
            <person name="Pohorille A."/>
            <person name="Sarmiento M."/>
            <person name="Schweighofer K."/>
            <person name="Seshadri R."/>
            <person name="Voytek M.A."/>
        </authorList>
    </citation>
    <scope>NUCLEOTIDE SEQUENCE [LARGE SCALE GENOMIC DNA]</scope>
    <source>
        <strain evidence="8">Az-Fu1 / DSM 15241 / OCM 825</strain>
    </source>
</reference>
<feature type="binding site" evidence="4">
    <location>
        <position position="141"/>
    </location>
    <ligand>
        <name>ATP</name>
        <dbReference type="ChEBI" id="CHEBI:30616"/>
    </ligand>
</feature>
<dbReference type="STRING" id="204536.SULAZ_1195"/>
<dbReference type="InterPro" id="IPR040686">
    <property type="entry name" value="PurK_C"/>
</dbReference>
<evidence type="ECO:0000313" key="7">
    <source>
        <dbReference type="EMBL" id="ACN98810.1"/>
    </source>
</evidence>
<comment type="subunit">
    <text evidence="4 5">Homodimer.</text>
</comment>
<dbReference type="RefSeq" id="WP_012674131.1">
    <property type="nucleotide sequence ID" value="NC_012438.1"/>
</dbReference>
<keyword evidence="4 5" id="KW-0436">Ligase</keyword>
<comment type="similarity">
    <text evidence="4 5">Belongs to the PurK/PurT family.</text>
</comment>
<protein>
    <recommendedName>
        <fullName evidence="4 5">N5-carboxyaminoimidazole ribonucleotide synthase</fullName>
        <shortName evidence="4 5">N5-CAIR synthase</shortName>
        <ecNumber evidence="4 5">6.3.4.18</ecNumber>
    </recommendedName>
    <alternativeName>
        <fullName evidence="4 5">5-(carboxyamino)imidazole ribonucleotide synthetase</fullName>
    </alternativeName>
</protein>
<evidence type="ECO:0000259" key="6">
    <source>
        <dbReference type="PROSITE" id="PS50975"/>
    </source>
</evidence>
<dbReference type="GO" id="GO:0034028">
    <property type="term" value="F:5-(carboxyamino)imidazole ribonucleotide synthase activity"/>
    <property type="evidence" value="ECO:0007669"/>
    <property type="project" value="UniProtKB-UniRule"/>
</dbReference>
<dbReference type="Pfam" id="PF02222">
    <property type="entry name" value="ATP-grasp"/>
    <property type="match status" value="1"/>
</dbReference>
<feature type="binding site" evidence="4">
    <location>
        <position position="180"/>
    </location>
    <ligand>
        <name>ATP</name>
        <dbReference type="ChEBI" id="CHEBI:30616"/>
    </ligand>
</feature>
<dbReference type="InterPro" id="IPR005875">
    <property type="entry name" value="PurK"/>
</dbReference>
<comment type="pathway">
    <text evidence="4 5">Purine metabolism; IMP biosynthesis via de novo pathway; 5-amino-1-(5-phospho-D-ribosyl)imidazole-4-carboxylate from 5-amino-1-(5-phospho-D-ribosyl)imidazole (N5-CAIR route): step 1/2.</text>
</comment>
<dbReference type="InterPro" id="IPR054350">
    <property type="entry name" value="PurT/PurK_preATP-grasp"/>
</dbReference>
<evidence type="ECO:0000256" key="5">
    <source>
        <dbReference type="RuleBase" id="RU361200"/>
    </source>
</evidence>
<feature type="binding site" evidence="4">
    <location>
        <position position="106"/>
    </location>
    <ligand>
        <name>ATP</name>
        <dbReference type="ChEBI" id="CHEBI:30616"/>
    </ligand>
</feature>
<dbReference type="PANTHER" id="PTHR11609">
    <property type="entry name" value="PURINE BIOSYNTHESIS PROTEIN 6/7, PUR6/7"/>
    <property type="match status" value="1"/>
</dbReference>
<feature type="domain" description="ATP-grasp" evidence="6">
    <location>
        <begin position="110"/>
        <end position="289"/>
    </location>
</feature>
<evidence type="ECO:0000256" key="3">
    <source>
        <dbReference type="ARBA" id="ARBA00022840"/>
    </source>
</evidence>
<evidence type="ECO:0000313" key="8">
    <source>
        <dbReference type="Proteomes" id="UP000001369"/>
    </source>
</evidence>
<dbReference type="EMBL" id="CP001229">
    <property type="protein sequence ID" value="ACN98810.1"/>
    <property type="molecule type" value="Genomic_DNA"/>
</dbReference>
<comment type="catalytic activity">
    <reaction evidence="4 5">
        <text>5-amino-1-(5-phospho-beta-D-ribosyl)imidazole + hydrogencarbonate + ATP = 5-carboxyamino-1-(5-phospho-D-ribosyl)imidazole + ADP + phosphate + 2 H(+)</text>
        <dbReference type="Rhea" id="RHEA:19317"/>
        <dbReference type="ChEBI" id="CHEBI:15378"/>
        <dbReference type="ChEBI" id="CHEBI:17544"/>
        <dbReference type="ChEBI" id="CHEBI:30616"/>
        <dbReference type="ChEBI" id="CHEBI:43474"/>
        <dbReference type="ChEBI" id="CHEBI:58730"/>
        <dbReference type="ChEBI" id="CHEBI:137981"/>
        <dbReference type="ChEBI" id="CHEBI:456216"/>
        <dbReference type="EC" id="6.3.4.18"/>
    </reaction>
</comment>
<dbReference type="GO" id="GO:0046872">
    <property type="term" value="F:metal ion binding"/>
    <property type="evidence" value="ECO:0007669"/>
    <property type="project" value="InterPro"/>
</dbReference>
<dbReference type="SUPFAM" id="SSF56059">
    <property type="entry name" value="Glutathione synthetase ATP-binding domain-like"/>
    <property type="match status" value="1"/>
</dbReference>
<dbReference type="HOGENOM" id="CLU_011534_0_2_0"/>
<keyword evidence="7" id="KW-0456">Lyase</keyword>
<dbReference type="PROSITE" id="PS50975">
    <property type="entry name" value="ATP_GRASP"/>
    <property type="match status" value="1"/>
</dbReference>
<feature type="binding site" evidence="4">
    <location>
        <begin position="259"/>
        <end position="260"/>
    </location>
    <ligand>
        <name>ATP</name>
        <dbReference type="ChEBI" id="CHEBI:30616"/>
    </ligand>
</feature>
<keyword evidence="2 4" id="KW-0658">Purine biosynthesis</keyword>
<dbReference type="InterPro" id="IPR013815">
    <property type="entry name" value="ATP_grasp_subdomain_1"/>
</dbReference>
<dbReference type="Proteomes" id="UP000001369">
    <property type="component" value="Chromosome"/>
</dbReference>
<dbReference type="GO" id="GO:0005829">
    <property type="term" value="C:cytosol"/>
    <property type="evidence" value="ECO:0007669"/>
    <property type="project" value="TreeGrafter"/>
</dbReference>
<dbReference type="Pfam" id="PF22660">
    <property type="entry name" value="RS_preATP-grasp-like"/>
    <property type="match status" value="1"/>
</dbReference>
<evidence type="ECO:0000256" key="1">
    <source>
        <dbReference type="ARBA" id="ARBA00022741"/>
    </source>
</evidence>
<gene>
    <name evidence="4 5 7" type="primary">purK</name>
    <name evidence="7" type="ordered locus">SULAZ_1195</name>
</gene>
<keyword evidence="8" id="KW-1185">Reference proteome</keyword>
<evidence type="ECO:0000256" key="2">
    <source>
        <dbReference type="ARBA" id="ARBA00022755"/>
    </source>
</evidence>
<organism evidence="7 8">
    <name type="scientific">Sulfurihydrogenibium azorense (strain DSM 15241 / OCM 825 / Az-Fu1)</name>
    <dbReference type="NCBI Taxonomy" id="204536"/>
    <lineage>
        <taxon>Bacteria</taxon>
        <taxon>Pseudomonadati</taxon>
        <taxon>Aquificota</taxon>
        <taxon>Aquificia</taxon>
        <taxon>Aquificales</taxon>
        <taxon>Hydrogenothermaceae</taxon>
        <taxon>Sulfurihydrogenibium</taxon>
    </lineage>
</organism>
<dbReference type="GO" id="GO:0006189">
    <property type="term" value="P:'de novo' IMP biosynthetic process"/>
    <property type="evidence" value="ECO:0007669"/>
    <property type="project" value="UniProtKB-UniRule"/>
</dbReference>
<dbReference type="UniPathway" id="UPA00074">
    <property type="reaction ID" value="UER00942"/>
</dbReference>
<name>C1DVM9_SULAA</name>
<dbReference type="HAMAP" id="MF_01928">
    <property type="entry name" value="PurK"/>
    <property type="match status" value="1"/>
</dbReference>
<dbReference type="EC" id="6.3.4.18" evidence="4 5"/>
<dbReference type="eggNOG" id="COG0026">
    <property type="taxonomic scope" value="Bacteria"/>
</dbReference>
<dbReference type="SUPFAM" id="SSF51246">
    <property type="entry name" value="Rudiment single hybrid motif"/>
    <property type="match status" value="1"/>
</dbReference>
<comment type="caution">
    <text evidence="4">Lacks conserved residue(s) required for the propagation of feature annotation.</text>
</comment>
<dbReference type="PANTHER" id="PTHR11609:SF5">
    <property type="entry name" value="PHOSPHORIBOSYLAMINOIMIDAZOLE CARBOXYLASE"/>
    <property type="match status" value="1"/>
</dbReference>
<feature type="binding site" evidence="4">
    <location>
        <begin position="172"/>
        <end position="175"/>
    </location>
    <ligand>
        <name>ATP</name>
        <dbReference type="ChEBI" id="CHEBI:30616"/>
    </ligand>
</feature>
<dbReference type="NCBIfam" id="TIGR01161">
    <property type="entry name" value="purK"/>
    <property type="match status" value="1"/>
</dbReference>
<dbReference type="Gene3D" id="3.30.1490.20">
    <property type="entry name" value="ATP-grasp fold, A domain"/>
    <property type="match status" value="1"/>
</dbReference>
<keyword evidence="3 4" id="KW-0067">ATP-binding</keyword>
<evidence type="ECO:0000256" key="4">
    <source>
        <dbReference type="HAMAP-Rule" id="MF_01928"/>
    </source>
</evidence>
<dbReference type="GO" id="GO:0005524">
    <property type="term" value="F:ATP binding"/>
    <property type="evidence" value="ECO:0007669"/>
    <property type="project" value="UniProtKB-UniRule"/>
</dbReference>
<accession>C1DVM9</accession>
<dbReference type="SUPFAM" id="SSF52440">
    <property type="entry name" value="PreATP-grasp domain"/>
    <property type="match status" value="1"/>
</dbReference>
<dbReference type="Pfam" id="PF17769">
    <property type="entry name" value="PurK_C"/>
    <property type="match status" value="1"/>
</dbReference>
<dbReference type="AlphaFoldDB" id="C1DVM9"/>
<dbReference type="NCBIfam" id="NF004679">
    <property type="entry name" value="PRK06019.1-5"/>
    <property type="match status" value="1"/>
</dbReference>
<proteinExistence type="inferred from homology"/>
<dbReference type="GO" id="GO:0004638">
    <property type="term" value="F:phosphoribosylaminoimidazole carboxylase activity"/>
    <property type="evidence" value="ECO:0007669"/>
    <property type="project" value="InterPro"/>
</dbReference>
<dbReference type="KEGG" id="saf:SULAZ_1195"/>
<dbReference type="Gene3D" id="3.30.470.20">
    <property type="entry name" value="ATP-grasp fold, B domain"/>
    <property type="match status" value="1"/>
</dbReference>
<dbReference type="InterPro" id="IPR011054">
    <property type="entry name" value="Rudment_hybrid_motif"/>
</dbReference>
<keyword evidence="1 4" id="KW-0547">Nucleotide-binding</keyword>
<dbReference type="InterPro" id="IPR003135">
    <property type="entry name" value="ATP-grasp_carboxylate-amine"/>
</dbReference>